<reference evidence="2 3" key="1">
    <citation type="journal article" date="2005" name="Nucleic Acids Res.">
        <title>Genomic blueprint of Hahella chejuensis, a marine microbe producing an algicidal agent.</title>
        <authorList>
            <person name="Jeong H."/>
            <person name="Yim J.H."/>
            <person name="Lee C."/>
            <person name="Choi S.-H."/>
            <person name="Park Y.K."/>
            <person name="Yoon S.H."/>
            <person name="Hur C.-G."/>
            <person name="Kang H.-Y."/>
            <person name="Kim D."/>
            <person name="Lee H.H."/>
            <person name="Park K.H."/>
            <person name="Park S.-H."/>
            <person name="Park H.-S."/>
            <person name="Lee H.K."/>
            <person name="Oh T.K."/>
            <person name="Kim J.F."/>
        </authorList>
    </citation>
    <scope>NUCLEOTIDE SEQUENCE [LARGE SCALE GENOMIC DNA]</scope>
    <source>
        <strain evidence="2 3">KCTC 2396</strain>
    </source>
</reference>
<dbReference type="HOGENOM" id="CLU_095686_0_0_6"/>
<dbReference type="Pfam" id="PF01871">
    <property type="entry name" value="AMMECR1"/>
    <property type="match status" value="1"/>
</dbReference>
<dbReference type="InterPro" id="IPR002733">
    <property type="entry name" value="AMMECR1_domain"/>
</dbReference>
<dbReference type="InterPro" id="IPR023473">
    <property type="entry name" value="AMMECR1"/>
</dbReference>
<dbReference type="EMBL" id="CP000155">
    <property type="protein sequence ID" value="ABC32596.1"/>
    <property type="molecule type" value="Genomic_DNA"/>
</dbReference>
<proteinExistence type="predicted"/>
<dbReference type="PANTHER" id="PTHR13016">
    <property type="entry name" value="AMMECR1 HOMOLOG"/>
    <property type="match status" value="1"/>
</dbReference>
<keyword evidence="3" id="KW-1185">Reference proteome</keyword>
<sequence>MASQAIELGLASGGRRIVDLSRFPDTLRQQAASFVTVLKKGELRGCIGVLEAIRPLVQDVSHNAYSAAFEDPRFAPLRQEEWRLCALHISVLTPPQLLSFTSEQDLICKLKAGEDGLILSWRGHRATFLPSVWEQLPDPRVFISELKRKAGLEKEFWADDIKAEIYQTTYI</sequence>
<protein>
    <submittedName>
        <fullName evidence="2">Uncharacterized conserved protein</fullName>
    </submittedName>
</protein>
<evidence type="ECO:0000313" key="2">
    <source>
        <dbReference type="EMBL" id="ABC32596.1"/>
    </source>
</evidence>
<organism evidence="2 3">
    <name type="scientific">Hahella chejuensis (strain KCTC 2396)</name>
    <dbReference type="NCBI Taxonomy" id="349521"/>
    <lineage>
        <taxon>Bacteria</taxon>
        <taxon>Pseudomonadati</taxon>
        <taxon>Pseudomonadota</taxon>
        <taxon>Gammaproteobacteria</taxon>
        <taxon>Oceanospirillales</taxon>
        <taxon>Hahellaceae</taxon>
        <taxon>Hahella</taxon>
    </lineage>
</organism>
<dbReference type="AlphaFoldDB" id="Q2S9S8"/>
<dbReference type="InterPro" id="IPR027485">
    <property type="entry name" value="AMMECR1_N"/>
</dbReference>
<dbReference type="KEGG" id="hch:HCH_05945"/>
<dbReference type="InterPro" id="IPR027623">
    <property type="entry name" value="AmmeMemoSam_A"/>
</dbReference>
<dbReference type="Proteomes" id="UP000000238">
    <property type="component" value="Chromosome"/>
</dbReference>
<evidence type="ECO:0000313" key="3">
    <source>
        <dbReference type="Proteomes" id="UP000000238"/>
    </source>
</evidence>
<evidence type="ECO:0000259" key="1">
    <source>
        <dbReference type="PROSITE" id="PS51112"/>
    </source>
</evidence>
<dbReference type="Gene3D" id="3.30.700.20">
    <property type="entry name" value="Hypothetical protein ph0010, domain 1"/>
    <property type="match status" value="1"/>
</dbReference>
<dbReference type="STRING" id="349521.HCH_05945"/>
<dbReference type="InterPro" id="IPR036071">
    <property type="entry name" value="AMMECR1_dom_sf"/>
</dbReference>
<dbReference type="PANTHER" id="PTHR13016:SF0">
    <property type="entry name" value="AMME SYNDROME CANDIDATE GENE 1 PROTEIN"/>
    <property type="match status" value="1"/>
</dbReference>
<feature type="domain" description="AMMECR1" evidence="1">
    <location>
        <begin position="1"/>
        <end position="171"/>
    </location>
</feature>
<accession>Q2S9S8</accession>
<dbReference type="PROSITE" id="PS51112">
    <property type="entry name" value="AMMECR1"/>
    <property type="match status" value="1"/>
</dbReference>
<name>Q2S9S8_HAHCH</name>
<dbReference type="SUPFAM" id="SSF143447">
    <property type="entry name" value="AMMECR1-like"/>
    <property type="match status" value="1"/>
</dbReference>
<dbReference type="NCBIfam" id="TIGR00296">
    <property type="entry name" value="TIGR00296 family protein"/>
    <property type="match status" value="1"/>
</dbReference>
<dbReference type="eggNOG" id="COG2078">
    <property type="taxonomic scope" value="Bacteria"/>
</dbReference>
<gene>
    <name evidence="2" type="ordered locus">HCH_05945</name>
</gene>
<dbReference type="Gene3D" id="3.30.1490.150">
    <property type="entry name" value="Hypothetical protein ph0010, domain 2"/>
    <property type="match status" value="1"/>
</dbReference>
<dbReference type="NCBIfam" id="TIGR04335">
    <property type="entry name" value="AmmeMemoSam_A"/>
    <property type="match status" value="1"/>
</dbReference>